<name>A0A3M7RHC4_BRAPC</name>
<sequence length="78" mass="9504">MYFVNFRTQKTELMLMLMKIAKADVSPKSTFCKYSAKQIETKFNFFSTQYIFINYNILNFDHLIMIMNFKLPYSYRKN</sequence>
<dbReference type="Proteomes" id="UP000276133">
    <property type="component" value="Unassembled WGS sequence"/>
</dbReference>
<dbReference type="AlphaFoldDB" id="A0A3M7RHC4"/>
<evidence type="ECO:0000313" key="1">
    <source>
        <dbReference type="EMBL" id="RNA22834.1"/>
    </source>
</evidence>
<proteinExistence type="predicted"/>
<dbReference type="EMBL" id="REGN01003394">
    <property type="protein sequence ID" value="RNA22834.1"/>
    <property type="molecule type" value="Genomic_DNA"/>
</dbReference>
<gene>
    <name evidence="1" type="ORF">BpHYR1_007726</name>
</gene>
<protein>
    <submittedName>
        <fullName evidence="1">Uncharacterized protein</fullName>
    </submittedName>
</protein>
<organism evidence="1 2">
    <name type="scientific">Brachionus plicatilis</name>
    <name type="common">Marine rotifer</name>
    <name type="synonym">Brachionus muelleri</name>
    <dbReference type="NCBI Taxonomy" id="10195"/>
    <lineage>
        <taxon>Eukaryota</taxon>
        <taxon>Metazoa</taxon>
        <taxon>Spiralia</taxon>
        <taxon>Gnathifera</taxon>
        <taxon>Rotifera</taxon>
        <taxon>Eurotatoria</taxon>
        <taxon>Monogononta</taxon>
        <taxon>Pseudotrocha</taxon>
        <taxon>Ploima</taxon>
        <taxon>Brachionidae</taxon>
        <taxon>Brachionus</taxon>
    </lineage>
</organism>
<comment type="caution">
    <text evidence="1">The sequence shown here is derived from an EMBL/GenBank/DDBJ whole genome shotgun (WGS) entry which is preliminary data.</text>
</comment>
<accession>A0A3M7RHC4</accession>
<keyword evidence="2" id="KW-1185">Reference proteome</keyword>
<reference evidence="1 2" key="1">
    <citation type="journal article" date="2018" name="Sci. Rep.">
        <title>Genomic signatures of local adaptation to the degree of environmental predictability in rotifers.</title>
        <authorList>
            <person name="Franch-Gras L."/>
            <person name="Hahn C."/>
            <person name="Garcia-Roger E.M."/>
            <person name="Carmona M.J."/>
            <person name="Serra M."/>
            <person name="Gomez A."/>
        </authorList>
    </citation>
    <scope>NUCLEOTIDE SEQUENCE [LARGE SCALE GENOMIC DNA]</scope>
    <source>
        <strain evidence="1">HYR1</strain>
    </source>
</reference>
<evidence type="ECO:0000313" key="2">
    <source>
        <dbReference type="Proteomes" id="UP000276133"/>
    </source>
</evidence>